<name>A0A8H3IKZ2_9LECA</name>
<organism evidence="2 3">
    <name type="scientific">Gomphillus americanus</name>
    <dbReference type="NCBI Taxonomy" id="1940652"/>
    <lineage>
        <taxon>Eukaryota</taxon>
        <taxon>Fungi</taxon>
        <taxon>Dikarya</taxon>
        <taxon>Ascomycota</taxon>
        <taxon>Pezizomycotina</taxon>
        <taxon>Lecanoromycetes</taxon>
        <taxon>OSLEUM clade</taxon>
        <taxon>Ostropomycetidae</taxon>
        <taxon>Ostropales</taxon>
        <taxon>Graphidaceae</taxon>
        <taxon>Gomphilloideae</taxon>
        <taxon>Gomphillus</taxon>
    </lineage>
</organism>
<dbReference type="EMBL" id="CAJPDQ010000018">
    <property type="protein sequence ID" value="CAF9922748.1"/>
    <property type="molecule type" value="Genomic_DNA"/>
</dbReference>
<sequence>MASTGAIQVDLIGSLLKSTASDEELLADAAKLINCKIPGPDEIVNWKPASQQQSLDPKHERVLKWLLLKISKQEPGPGLAIINPDTYFLLAILLLRMPIKVALRQLQHADIFRSIDDCLRYTRHELATLSNVCKNLLNDRIVDSNELSRETLDSDAEKMHAFTRLISICHVLHAIQQMPLSGEHINLLSQLTRNAVKLSFNRAASIFGSGIWCICEALDHKKWVKSVSIEEQLVAPLIAVWNLASERIMSSEDVLYTTKLFADRCLLPSLQLAVKRVDVGLDNFIIQHCLLPIKQYGLANPDKLAEVLSIMSTSISQSSLQSNDKDNIVDSTKANGAYHPIQSPGQVESDIIALVVKLLSQLDHIEQPTKKDTTAKWHKEVFISLAGCFDIDLTLTRKQNLSISKSTALANLLQAFQDVGASPGLSILSDVILFYTEQDFQPFSQQAWRIVKTCLGLQHEIVSNASNQAVQVIEHILDAITTADSHDKASAMDIEIQGDALEFLLKPLLDALVSGRKVSQFLPLWQNCISKALQRKAEAYMTRGNATSHQIFWEFGGVQQAIQTRLVEGMSFAERLEMFTKFAKTVLERSQTAADLVAFYPAIITLTTIVASLERTDSRLAHTHQTLPYSLIWKLYIFIRRQYIANKDCRWNSLLLELLDELRLLAIEDSIPSEVVVVNGELILMLGTQILELLDRNGNLEEYRCASTAWTSLLLLLRDHNVYRESLDRILQEILSKINISLVQLKTEVVLSGHHSALAKFPTMTDFIYGCVSASIHCPRFYNILQATETRKLVENLYAFAFLSARFEDNQSDIRASKVQDVNPWQKLWQQLIHSDIATEEKLVYRAIQQTQINSFVDEGSALLELPHDDLQTRLIFFEFVLQQLASSCLTSISKEDRGRLTNHLVKYINSGRLTIQTLSVSLDLLCRFLRRPSKQMTVAMDSEVIWTISESFRDKLSLEDIDNLRTLGENLIVHWMAESTGKESKIRMFVNSLRIRVEKNVKGTTCISSTVVMATAIAFLDRSMHYTDLITKELQSQFLESQIQLLETIHPCSALESAALSIELYAILDNISTLPLSLCQSYELHRKIVGNEQLTKGVTFGDYFKSLERHLNHKTYGLQSNNLGLVDALCRTKLRHVLAKMDGEHEDFSQYLGEELSFLPRDAINRRLHELQSTFKGLPVKEKCMILCEMSGRASKLSDDQLSYLQRLMASSLLMAERQESMRVALQHVFDAALQILTNSSQIKKVAHALGAICAILDQNPWAITQERIDQSLSTITLLTQPKVKEDSNPSSQDEPAAVIFDQLVRLLSIIFQNHRPKIGGRWHLVLDALKGILCCLFTPYPNLPTRDAIPQTQWIQGSNSRSLHARSVNAFSRLLSAICDPSYKALRSKATPTHGRQGLNDASKAARAVSGQHMQHFIAEFCSLQLRGKMLHRDAIKPGLYAVFDAMGQDVQKTLNESLDVQTRVMFKALYDDWKRFGKWEGS</sequence>
<protein>
    <recommendedName>
        <fullName evidence="1">Nucleolar 27S pre-rRNA processing Urb2/Npa2 C-terminal domain-containing protein</fullName>
    </recommendedName>
</protein>
<comment type="caution">
    <text evidence="2">The sequence shown here is derived from an EMBL/GenBank/DDBJ whole genome shotgun (WGS) entry which is preliminary data.</text>
</comment>
<dbReference type="InterPro" id="IPR052609">
    <property type="entry name" value="Ribosome_Biogenesis_Reg"/>
</dbReference>
<dbReference type="GO" id="GO:0042254">
    <property type="term" value="P:ribosome biogenesis"/>
    <property type="evidence" value="ECO:0007669"/>
    <property type="project" value="TreeGrafter"/>
</dbReference>
<evidence type="ECO:0000313" key="2">
    <source>
        <dbReference type="EMBL" id="CAF9922748.1"/>
    </source>
</evidence>
<dbReference type="InterPro" id="IPR018849">
    <property type="entry name" value="Urb2/Npa2_C"/>
</dbReference>
<dbReference type="GO" id="GO:0005730">
    <property type="term" value="C:nucleolus"/>
    <property type="evidence" value="ECO:0007669"/>
    <property type="project" value="TreeGrafter"/>
</dbReference>
<keyword evidence="3" id="KW-1185">Reference proteome</keyword>
<gene>
    <name evidence="2" type="ORF">GOMPHAMPRED_002661</name>
</gene>
<proteinExistence type="predicted"/>
<accession>A0A8H3IKZ2</accession>
<evidence type="ECO:0000259" key="1">
    <source>
        <dbReference type="Pfam" id="PF10441"/>
    </source>
</evidence>
<dbReference type="PANTHER" id="PTHR15682:SF2">
    <property type="entry name" value="UNHEALTHY RIBOSOME BIOGENESIS PROTEIN 2 HOMOLOG"/>
    <property type="match status" value="1"/>
</dbReference>
<dbReference type="Pfam" id="PF10441">
    <property type="entry name" value="Urb2"/>
    <property type="match status" value="1"/>
</dbReference>
<feature type="domain" description="Nucleolar 27S pre-rRNA processing Urb2/Npa2 C-terminal" evidence="1">
    <location>
        <begin position="1250"/>
        <end position="1484"/>
    </location>
</feature>
<evidence type="ECO:0000313" key="3">
    <source>
        <dbReference type="Proteomes" id="UP000664169"/>
    </source>
</evidence>
<dbReference type="PANTHER" id="PTHR15682">
    <property type="entry name" value="UNHEALTHY RIBOSOME BIOGENESIS PROTEIN 2 HOMOLOG"/>
    <property type="match status" value="1"/>
</dbReference>
<dbReference type="OrthoDB" id="160374at2759"/>
<dbReference type="Proteomes" id="UP000664169">
    <property type="component" value="Unassembled WGS sequence"/>
</dbReference>
<reference evidence="2" key="1">
    <citation type="submission" date="2021-03" db="EMBL/GenBank/DDBJ databases">
        <authorList>
            <person name="Tagirdzhanova G."/>
        </authorList>
    </citation>
    <scope>NUCLEOTIDE SEQUENCE</scope>
</reference>